<dbReference type="HOGENOM" id="CLU_007982_0_0_9"/>
<dbReference type="PATRIC" id="fig|796939.3.peg.1743"/>
<accession>V9HJM6</accession>
<comment type="caution">
    <text evidence="2">The sequence shown here is derived from an EMBL/GenBank/DDBJ whole genome shotgun (WGS) entry which is preliminary data.</text>
</comment>
<organism evidence="2 3">
    <name type="scientific">Peptoanaerobacter stomatis</name>
    <dbReference type="NCBI Taxonomy" id="796937"/>
    <lineage>
        <taxon>Bacteria</taxon>
        <taxon>Bacillati</taxon>
        <taxon>Bacillota</taxon>
        <taxon>Clostridia</taxon>
        <taxon>Peptostreptococcales</taxon>
        <taxon>Filifactoraceae</taxon>
        <taxon>Peptoanaerobacter</taxon>
    </lineage>
</organism>
<dbReference type="RefSeq" id="WP_009527379.1">
    <property type="nucleotide sequence ID" value="NZ_JH815225.1"/>
</dbReference>
<gene>
    <name evidence="2" type="ORF">HMPREF9630_00760</name>
</gene>
<protein>
    <recommendedName>
        <fullName evidence="1">DUF2357 domain-containing protein</fullName>
    </recommendedName>
</protein>
<dbReference type="InterPro" id="IPR018633">
    <property type="entry name" value="DUF2357"/>
</dbReference>
<dbReference type="Pfam" id="PF09823">
    <property type="entry name" value="DUF2357"/>
    <property type="match status" value="1"/>
</dbReference>
<evidence type="ECO:0000313" key="3">
    <source>
        <dbReference type="Proteomes" id="UP000017818"/>
    </source>
</evidence>
<evidence type="ECO:0000259" key="1">
    <source>
        <dbReference type="Pfam" id="PF09823"/>
    </source>
</evidence>
<dbReference type="OrthoDB" id="6723960at2"/>
<proteinExistence type="predicted"/>
<sequence length="1314" mass="153669">MRQIDNYEQFCKAFGSDDNELKKEAKLLLFIQNWIIRILDYMEEDTLDYSLKKMVEQNADKMSNIHTLKDALSSIVDDSDLAFRHLNENMREKIIRENVQMPVYKVREINSYGLNWLSRQSGRTIRQKVSSAGNSIMAVQRRMSFDTAENRLFVAFAKEIFEQLNTKLESLGEIDQRQIAEEEDMRDELAVFLRRDDIAEVRRWENLPPNNTLLSDQNYKKIWHAWNEMKKLDERIQNDSDYMGERLATIFFVELLVYFREILQIPQEPVEVDYDEYRVYLCEKQLFCLDGDGNTVQISKDNNHIYLKSAKKDIDVEFIGNKLIVRVSKEEDKEYEVTQDKIYTYVKLIATKLGVGSPKTNSVVQRKEAQKFQNIVVDLFSLHPSYIGDDASYEKLTERLLQQRYTGRDIDGDERDYYIPCDNSNAIKMISGVTDTYTIPFAVDNGSMDQMKRLVHMMENYIVTDSFTYVFPDAYNELQLSMVHKAARMVYRRVRNVPLSIGTAFKYQTTDSFRNNFEPGDFLLVVNLIDDEVTFTLVAGEHDEKLESELSDYKGIVWERHPTSTTLFKDEIDNNIIDLLTKAGCAKSEKLYKLLGLDGLRDGVDNLSVFFGSEWFQVTSEIKQIVDRFKLNITDAVAEFLMRNRSIVRGANVHIVSLVDNLMYKGSLPYYSIGKQAALEGCKELERLEQLTDIPLWHDHLPALAIKLMYGKFDLIKNARVEPRFEEKQSIPIMGTFTLPKKCKEYHFNLVQDENARKMQYEAVIKNPAFPLNHDVECGLMMTYQYGAEEPYELVFVPKDSKTAGFSEAKVKWFRLEKYDAEDLEAPDFPTKIPWAELHRYPGRKGDLINVFDVIEDEFKLLNEGYYTFDISDTFMKQDKDGRWYGEFVFEKDGEDVKVQWSQRDWDRDSIPPQTISEISCWIEPKFYEDKKKSGKRYRISNLWEARTRDNLWFTNRNGGYQCIVNFDYDGDMKTIAIIDQKFDMPDRFHTGINDITFEVRKLPNGNLQAINIHDEDGPEPLKKFKARNICEGGKTPVPPRFFTNAYYGKWTRTLFANNRSLAERECPPDFQKSFARSVNNWVNLFYQYREPNDKKELFTLLSLAAKDIGKDYYEMAYELLEMYRHGEIDVPYEIGCAFCDLTNDMQKELMEFTLSEVAEGYEAIGILAKAVWHNEQFVYNADLDMLLNNYLPKAVDYIGSALYRSRGERVLKDDLENVKYCLEYILGIMRLRNLNDSMITNKYLSLNNPKMQELYKYLEVMADNNTKIFSFLKLEITSKGIYEKICDLLYVLFVYVTGNNTEGEIRISLNIDD</sequence>
<name>V9HJM6_9FIRM</name>
<evidence type="ECO:0000313" key="2">
    <source>
        <dbReference type="EMBL" id="EHL14982.1"/>
    </source>
</evidence>
<feature type="domain" description="DUF2357" evidence="1">
    <location>
        <begin position="63"/>
        <end position="223"/>
    </location>
</feature>
<dbReference type="EMBL" id="AFZF02000006">
    <property type="protein sequence ID" value="EHL14982.1"/>
    <property type="molecule type" value="Genomic_DNA"/>
</dbReference>
<dbReference type="Proteomes" id="UP000017818">
    <property type="component" value="Unassembled WGS sequence"/>
</dbReference>
<reference evidence="2 3" key="1">
    <citation type="submission" date="2012-05" db="EMBL/GenBank/DDBJ databases">
        <title>The Genome Sequence of Eubacteriaceae bacterium CM2.</title>
        <authorList>
            <consortium name="The Broad Institute Genome Sequencing Platform"/>
            <person name="Earl A."/>
            <person name="Ward D."/>
            <person name="Feldgarden M."/>
            <person name="Gevers D."/>
            <person name="Sizova M."/>
            <person name="Hazen A."/>
            <person name="Epstein S."/>
            <person name="Walker B."/>
            <person name="Young S.K."/>
            <person name="Zeng Q."/>
            <person name="Gargeya S."/>
            <person name="Fitzgerald M."/>
            <person name="Haas B."/>
            <person name="Abouelleil A."/>
            <person name="Alvarado L."/>
            <person name="Arachchi H.M."/>
            <person name="Berlin A."/>
            <person name="Chapman S.B."/>
            <person name="Goldberg J."/>
            <person name="Griggs A."/>
            <person name="Gujja S."/>
            <person name="Hansen M."/>
            <person name="Howarth C."/>
            <person name="Imamovic A."/>
            <person name="Larimer J."/>
            <person name="McCowen C."/>
            <person name="Montmayeur A."/>
            <person name="Murphy C."/>
            <person name="Neiman D."/>
            <person name="Pearson M."/>
            <person name="Priest M."/>
            <person name="Roberts A."/>
            <person name="Saif S."/>
            <person name="Shea T."/>
            <person name="Sisk P."/>
            <person name="Sykes S."/>
            <person name="Wortman J."/>
            <person name="Nusbaum C."/>
            <person name="Birren B."/>
        </authorList>
    </citation>
    <scope>NUCLEOTIDE SEQUENCE [LARGE SCALE GENOMIC DNA]</scope>
    <source>
        <strain evidence="2 3">CM2</strain>
    </source>
</reference>